<dbReference type="Proteomes" id="UP000029736">
    <property type="component" value="Unassembled WGS sequence"/>
</dbReference>
<dbReference type="GO" id="GO:0008777">
    <property type="term" value="F:acetylornithine deacetylase activity"/>
    <property type="evidence" value="ECO:0007669"/>
    <property type="project" value="TreeGrafter"/>
</dbReference>
<reference evidence="7 8" key="1">
    <citation type="journal article" date="2014" name="Int. J. Syst. Evol. Microbiol.">
        <title>Phaeodactylibacter xiamenensis gen. nov., sp. nov., a member of the family Saprospiraceae isolated from the marine alga Phaeodactylum tricornutum.</title>
        <authorList>
            <person name="Chen Z.Jr."/>
            <person name="Lei X."/>
            <person name="Lai Q."/>
            <person name="Li Y."/>
            <person name="Zhang B."/>
            <person name="Zhang J."/>
            <person name="Zhang H."/>
            <person name="Yang L."/>
            <person name="Zheng W."/>
            <person name="Tian Y."/>
            <person name="Yu Z."/>
            <person name="Xu H.Jr."/>
            <person name="Zheng T."/>
        </authorList>
    </citation>
    <scope>NUCLEOTIDE SEQUENCE [LARGE SCALE GENOMIC DNA]</scope>
    <source>
        <strain evidence="7 8">KD52</strain>
    </source>
</reference>
<evidence type="ECO:0000313" key="7">
    <source>
        <dbReference type="EMBL" id="KGE88208.1"/>
    </source>
</evidence>
<dbReference type="AlphaFoldDB" id="A0A098S995"/>
<keyword evidence="5" id="KW-0170">Cobalt</keyword>
<evidence type="ECO:0000256" key="1">
    <source>
        <dbReference type="ARBA" id="ARBA00001947"/>
    </source>
</evidence>
<feature type="domain" description="Peptidase M20 dimerisation" evidence="6">
    <location>
        <begin position="168"/>
        <end position="263"/>
    </location>
</feature>
<dbReference type="EMBL" id="JPOS01000020">
    <property type="protein sequence ID" value="KGE88208.1"/>
    <property type="molecule type" value="Genomic_DNA"/>
</dbReference>
<gene>
    <name evidence="7" type="ORF">IX84_10355</name>
</gene>
<evidence type="ECO:0000259" key="6">
    <source>
        <dbReference type="Pfam" id="PF07687"/>
    </source>
</evidence>
<dbReference type="SUPFAM" id="SSF55031">
    <property type="entry name" value="Bacterial exopeptidase dimerisation domain"/>
    <property type="match status" value="1"/>
</dbReference>
<protein>
    <submittedName>
        <fullName evidence="7">Acetylornithine deacetylase</fullName>
    </submittedName>
</protein>
<accession>A0A098S995</accession>
<evidence type="ECO:0000313" key="8">
    <source>
        <dbReference type="Proteomes" id="UP000029736"/>
    </source>
</evidence>
<dbReference type="PROSITE" id="PS00758">
    <property type="entry name" value="ARGE_DAPE_CPG2_1"/>
    <property type="match status" value="1"/>
</dbReference>
<dbReference type="STRING" id="1524460.IX84_10355"/>
<evidence type="ECO:0000256" key="3">
    <source>
        <dbReference type="ARBA" id="ARBA00022801"/>
    </source>
</evidence>
<dbReference type="Pfam" id="PF07687">
    <property type="entry name" value="M20_dimer"/>
    <property type="match status" value="1"/>
</dbReference>
<dbReference type="InterPro" id="IPR002933">
    <property type="entry name" value="Peptidase_M20"/>
</dbReference>
<proteinExistence type="predicted"/>
<dbReference type="InterPro" id="IPR050072">
    <property type="entry name" value="Peptidase_M20A"/>
</dbReference>
<dbReference type="OrthoDB" id="9792335at2"/>
<dbReference type="GO" id="GO:0046872">
    <property type="term" value="F:metal ion binding"/>
    <property type="evidence" value="ECO:0007669"/>
    <property type="project" value="UniProtKB-KW"/>
</dbReference>
<evidence type="ECO:0000256" key="4">
    <source>
        <dbReference type="ARBA" id="ARBA00022833"/>
    </source>
</evidence>
<dbReference type="SUPFAM" id="SSF53187">
    <property type="entry name" value="Zn-dependent exopeptidases"/>
    <property type="match status" value="1"/>
</dbReference>
<name>A0A098S995_9BACT</name>
<evidence type="ECO:0000256" key="2">
    <source>
        <dbReference type="ARBA" id="ARBA00022723"/>
    </source>
</evidence>
<evidence type="ECO:0000256" key="5">
    <source>
        <dbReference type="ARBA" id="ARBA00023285"/>
    </source>
</evidence>
<dbReference type="Pfam" id="PF01546">
    <property type="entry name" value="Peptidase_M20"/>
    <property type="match status" value="1"/>
</dbReference>
<keyword evidence="8" id="KW-1185">Reference proteome</keyword>
<dbReference type="PANTHER" id="PTHR43808">
    <property type="entry name" value="ACETYLORNITHINE DEACETYLASE"/>
    <property type="match status" value="1"/>
</dbReference>
<keyword evidence="4" id="KW-0862">Zinc</keyword>
<dbReference type="InterPro" id="IPR001261">
    <property type="entry name" value="ArgE/DapE_CS"/>
</dbReference>
<dbReference type="Gene3D" id="3.30.70.360">
    <property type="match status" value="1"/>
</dbReference>
<dbReference type="CDD" id="cd05651">
    <property type="entry name" value="M20_ArgE_DapE-like"/>
    <property type="match status" value="1"/>
</dbReference>
<keyword evidence="3" id="KW-0378">Hydrolase</keyword>
<keyword evidence="2" id="KW-0479">Metal-binding</keyword>
<dbReference type="PANTHER" id="PTHR43808:SF31">
    <property type="entry name" value="N-ACETYL-L-CITRULLINE DEACETYLASE"/>
    <property type="match status" value="1"/>
</dbReference>
<dbReference type="RefSeq" id="WP_044219527.1">
    <property type="nucleotide sequence ID" value="NZ_JBKAGJ010000007.1"/>
</dbReference>
<comment type="cofactor">
    <cofactor evidence="1">
        <name>Zn(2+)</name>
        <dbReference type="ChEBI" id="CHEBI:29105"/>
    </cofactor>
</comment>
<dbReference type="GO" id="GO:0006526">
    <property type="term" value="P:L-arginine biosynthetic process"/>
    <property type="evidence" value="ECO:0007669"/>
    <property type="project" value="TreeGrafter"/>
</dbReference>
<sequence>MSSRPTAAQAISLLQSLIATPSFSREEEKTAGLIDRFLKDAGLTTHQKGHNIWAFNRHYDETKPNVLLNSHHDTVKPVKGWTRDPFAADLENGTLYGLGSNDAGGPLVSLIATFLHFYEREDLPFNLILAATAEEEISGANGIAAVLPELPEIAVGIIGEPTQMQLAIAERGLMVVDAEVTGIAGHAARNEGVNAIYLALKDIEWIRQHDFERVSRLLGPVKATVTQIKAGHQHNVVPDRCDFVIDVRTNEHYTNAEVLEYLQIHTQSILVPRSLRLNPSGIPEDHPLVQAGIALGMSTYGSPTLSDQALCPFPTVKIGPGDSARSHTADEYIKIAEVEEGIERYIRLLEGYVERVGD</sequence>
<comment type="caution">
    <text evidence="7">The sequence shown here is derived from an EMBL/GenBank/DDBJ whole genome shotgun (WGS) entry which is preliminary data.</text>
</comment>
<organism evidence="7 8">
    <name type="scientific">Phaeodactylibacter xiamenensis</name>
    <dbReference type="NCBI Taxonomy" id="1524460"/>
    <lineage>
        <taxon>Bacteria</taxon>
        <taxon>Pseudomonadati</taxon>
        <taxon>Bacteroidota</taxon>
        <taxon>Saprospiria</taxon>
        <taxon>Saprospirales</taxon>
        <taxon>Haliscomenobacteraceae</taxon>
        <taxon>Phaeodactylibacter</taxon>
    </lineage>
</organism>
<dbReference type="InterPro" id="IPR036264">
    <property type="entry name" value="Bact_exopeptidase_dim_dom"/>
</dbReference>
<dbReference type="Gene3D" id="3.40.630.10">
    <property type="entry name" value="Zn peptidases"/>
    <property type="match status" value="1"/>
</dbReference>
<dbReference type="InterPro" id="IPR011650">
    <property type="entry name" value="Peptidase_M20_dimer"/>
</dbReference>